<gene>
    <name evidence="1" type="ORF">GLV81_13055</name>
</gene>
<dbReference type="Gene3D" id="2.40.50.90">
    <property type="match status" value="1"/>
</dbReference>
<dbReference type="InterPro" id="IPR035437">
    <property type="entry name" value="SNase_OB-fold_sf"/>
</dbReference>
<dbReference type="RefSeq" id="WP_157479253.1">
    <property type="nucleotide sequence ID" value="NZ_CP046566.1"/>
</dbReference>
<reference evidence="1 2" key="1">
    <citation type="submission" date="2019-11" db="EMBL/GenBank/DDBJ databases">
        <authorList>
            <person name="Im W.T."/>
        </authorList>
    </citation>
    <scope>NUCLEOTIDE SEQUENCE [LARGE SCALE GENOMIC DNA]</scope>
    <source>
        <strain evidence="1 2">SB-02</strain>
    </source>
</reference>
<dbReference type="EMBL" id="CP046566">
    <property type="protein sequence ID" value="QGW28900.1"/>
    <property type="molecule type" value="Genomic_DNA"/>
</dbReference>
<evidence type="ECO:0000313" key="1">
    <source>
        <dbReference type="EMBL" id="QGW28900.1"/>
    </source>
</evidence>
<keyword evidence="2" id="KW-1185">Reference proteome</keyword>
<protein>
    <submittedName>
        <fullName evidence="1">Uncharacterized protein</fullName>
    </submittedName>
</protein>
<dbReference type="SUPFAM" id="SSF50199">
    <property type="entry name" value="Staphylococcal nuclease"/>
    <property type="match status" value="1"/>
</dbReference>
<organism evidence="1 2">
    <name type="scientific">Phnomibacter ginsenosidimutans</name>
    <dbReference type="NCBI Taxonomy" id="2676868"/>
    <lineage>
        <taxon>Bacteria</taxon>
        <taxon>Pseudomonadati</taxon>
        <taxon>Bacteroidota</taxon>
        <taxon>Chitinophagia</taxon>
        <taxon>Chitinophagales</taxon>
        <taxon>Chitinophagaceae</taxon>
        <taxon>Phnomibacter</taxon>
    </lineage>
</organism>
<dbReference type="Proteomes" id="UP000426027">
    <property type="component" value="Chromosome"/>
</dbReference>
<dbReference type="KEGG" id="fls:GLV81_13055"/>
<sequence length="134" mass="15216">MRLSLTLLTSESFFAATSIGCQFSCKVVGVLDGNTLILLSASHEELRIRLYGFECKEDALASLGSVIAFFGKTNCVYSLDTHYYGWTNGVVWYDEPKINPIEELLNAGFVWHFKRYDENPQWIKKLEHIAKATN</sequence>
<accession>A0A6I6GES5</accession>
<dbReference type="AlphaFoldDB" id="A0A6I6GES5"/>
<proteinExistence type="predicted"/>
<name>A0A6I6GES5_9BACT</name>
<evidence type="ECO:0000313" key="2">
    <source>
        <dbReference type="Proteomes" id="UP000426027"/>
    </source>
</evidence>